<dbReference type="EMBL" id="MT310865">
    <property type="protein sequence ID" value="QJD50881.1"/>
    <property type="molecule type" value="Genomic_DNA"/>
</dbReference>
<dbReference type="CDD" id="cd00085">
    <property type="entry name" value="HNHc"/>
    <property type="match status" value="1"/>
</dbReference>
<evidence type="ECO:0000313" key="2">
    <source>
        <dbReference type="EMBL" id="QJD50881.1"/>
    </source>
</evidence>
<dbReference type="InterPro" id="IPR002711">
    <property type="entry name" value="HNH"/>
</dbReference>
<keyword evidence="2" id="KW-0255">Endonuclease</keyword>
<keyword evidence="2" id="KW-0540">Nuclease</keyword>
<dbReference type="Pfam" id="PF01844">
    <property type="entry name" value="HNH"/>
    <property type="match status" value="1"/>
</dbReference>
<dbReference type="Gene3D" id="1.10.30.50">
    <property type="match status" value="1"/>
</dbReference>
<protein>
    <submittedName>
        <fullName evidence="2">HNH endonuclease</fullName>
    </submittedName>
</protein>
<accession>A0A6M3T9K9</accession>
<proteinExistence type="predicted"/>
<dbReference type="RefSeq" id="YP_010107532.1">
    <property type="nucleotide sequence ID" value="NC_055842.1"/>
</dbReference>
<gene>
    <name evidence="2" type="primary">151</name>
    <name evidence="2" type="ORF">SEA_BMOC_151</name>
</gene>
<dbReference type="GO" id="GO:0004519">
    <property type="term" value="F:endonuclease activity"/>
    <property type="evidence" value="ECO:0007669"/>
    <property type="project" value="UniProtKB-KW"/>
</dbReference>
<keyword evidence="3" id="KW-1185">Reference proteome</keyword>
<sequence>MKKCSDCKRDKAESEFYKTSKTGGLRSYCKECSKVRSRKYLKENPEREKQHQQTYRDKHREQLNAWFVEWRRKNNSRAKEISAKARAKRKEALGDFELPVGFWDVLLDFYEGACLSCGTDGKLELDHVVPLAKGGTHSVDNFQILCRSCNARKATKSTDYRKGRIFK</sequence>
<evidence type="ECO:0000259" key="1">
    <source>
        <dbReference type="SMART" id="SM00507"/>
    </source>
</evidence>
<reference evidence="2 3" key="1">
    <citation type="submission" date="2020-04" db="EMBL/GenBank/DDBJ databases">
        <authorList>
            <person name="Angtuaco S.E."/>
            <person name="Chung R.C."/>
            <person name="Hung A.H."/>
            <person name="Eghdamian A."/>
            <person name="Zhu L."/>
            <person name="Shaffer C.D."/>
            <person name="Weston-Hafer K.A."/>
            <person name="Garlena R.A."/>
            <person name="Russell D.A."/>
            <person name="Pope W.H."/>
            <person name="Jacobs-Sera D."/>
            <person name="Hatfull G.F."/>
        </authorList>
    </citation>
    <scope>NUCLEOTIDE SEQUENCE [LARGE SCALE GENOMIC DNA]</scope>
</reference>
<dbReference type="Proteomes" id="UP000502409">
    <property type="component" value="Genome"/>
</dbReference>
<keyword evidence="2" id="KW-0378">Hydrolase</keyword>
<evidence type="ECO:0000313" key="3">
    <source>
        <dbReference type="Proteomes" id="UP000502409"/>
    </source>
</evidence>
<dbReference type="SMART" id="SM00507">
    <property type="entry name" value="HNHc"/>
    <property type="match status" value="1"/>
</dbReference>
<organism evidence="2 3">
    <name type="scientific">Streptomyces phage Bmoc</name>
    <dbReference type="NCBI Taxonomy" id="2725629"/>
    <lineage>
        <taxon>Viruses</taxon>
        <taxon>Duplodnaviria</taxon>
        <taxon>Heunggongvirae</taxon>
        <taxon>Uroviricota</taxon>
        <taxon>Caudoviricetes</taxon>
        <taxon>Stanwilliamsviridae</taxon>
        <taxon>Boydwoodruffvirinae</taxon>
        <taxon>Samistivirus</taxon>
        <taxon>Samistivirus bmoc</taxon>
    </lineage>
</organism>
<feature type="domain" description="HNH nuclease" evidence="1">
    <location>
        <begin position="101"/>
        <end position="151"/>
    </location>
</feature>
<name>A0A6M3T9K9_9CAUD</name>
<dbReference type="InterPro" id="IPR003615">
    <property type="entry name" value="HNH_nuc"/>
</dbReference>
<dbReference type="KEGG" id="vg:65125653"/>
<dbReference type="GeneID" id="65125653"/>